<dbReference type="EMBL" id="CP059052">
    <property type="protein sequence ID" value="QLJ16379.1"/>
    <property type="molecule type" value="Genomic_DNA"/>
</dbReference>
<evidence type="ECO:0000313" key="3">
    <source>
        <dbReference type="Proteomes" id="UP000510934"/>
    </source>
</evidence>
<feature type="region of interest" description="Disordered" evidence="1">
    <location>
        <begin position="1"/>
        <end position="24"/>
    </location>
</feature>
<dbReference type="RefSeq" id="WP_180689713.1">
    <property type="nucleotide sequence ID" value="NZ_CP059052.1"/>
</dbReference>
<protein>
    <submittedName>
        <fullName evidence="2">Uncharacterized protein</fullName>
    </submittedName>
</protein>
<reference evidence="2 3" key="1">
    <citation type="journal article" date="2009" name="Mikrobiologiia">
        <title>[Phenanthren biodegradation and interaction of Pseudomonas putida BS3701 and Burkholderia sp.BS3702 in plant rhizosphere].</title>
        <authorList>
            <person name="Ovchinnikova A.A."/>
            <person name="Vetrova A.A."/>
            <person name="Filonov A.E."/>
            <person name="Boronin A.M."/>
        </authorList>
    </citation>
    <scope>NUCLEOTIDE SEQUENCE [LARGE SCALE GENOMIC DNA]</scope>
    <source>
        <strain evidence="2 3">BS3701</strain>
    </source>
</reference>
<accession>A0A7D6A351</accession>
<sequence>MPPIVPEQARSDDKQTGQMAGDYSMLFTPPAPTRCHGKPGINAWSCSLSSSTSQPWRMPGQ</sequence>
<organism evidence="2 3">
    <name type="scientific">Pseudomonas putida</name>
    <name type="common">Arthrobacter siderocapsulatus</name>
    <dbReference type="NCBI Taxonomy" id="303"/>
    <lineage>
        <taxon>Bacteria</taxon>
        <taxon>Pseudomonadati</taxon>
        <taxon>Pseudomonadota</taxon>
        <taxon>Gammaproteobacteria</taxon>
        <taxon>Pseudomonadales</taxon>
        <taxon>Pseudomonadaceae</taxon>
        <taxon>Pseudomonas</taxon>
    </lineage>
</organism>
<proteinExistence type="predicted"/>
<dbReference type="Proteomes" id="UP000510934">
    <property type="component" value="Chromosome"/>
</dbReference>
<name>A0A7D6A351_PSEPU</name>
<evidence type="ECO:0000256" key="1">
    <source>
        <dbReference type="SAM" id="MobiDB-lite"/>
    </source>
</evidence>
<gene>
    <name evidence="2" type="ORF">H0H12_10840</name>
</gene>
<dbReference type="AlphaFoldDB" id="A0A7D6A351"/>
<evidence type="ECO:0000313" key="2">
    <source>
        <dbReference type="EMBL" id="QLJ16379.1"/>
    </source>
</evidence>